<proteinExistence type="predicted"/>
<dbReference type="InterPro" id="IPR056632">
    <property type="entry name" value="DUF7730"/>
</dbReference>
<reference evidence="3" key="1">
    <citation type="journal article" date="2020" name="Stud. Mycol.">
        <title>101 Dothideomycetes genomes: a test case for predicting lifestyles and emergence of pathogens.</title>
        <authorList>
            <person name="Haridas S."/>
            <person name="Albert R."/>
            <person name="Binder M."/>
            <person name="Bloem J."/>
            <person name="Labutti K."/>
            <person name="Salamov A."/>
            <person name="Andreopoulos B."/>
            <person name="Baker S."/>
            <person name="Barry K."/>
            <person name="Bills G."/>
            <person name="Bluhm B."/>
            <person name="Cannon C."/>
            <person name="Castanera R."/>
            <person name="Culley D."/>
            <person name="Daum C."/>
            <person name="Ezra D."/>
            <person name="Gonzalez J."/>
            <person name="Henrissat B."/>
            <person name="Kuo A."/>
            <person name="Liang C."/>
            <person name="Lipzen A."/>
            <person name="Lutzoni F."/>
            <person name="Magnuson J."/>
            <person name="Mondo S."/>
            <person name="Nolan M."/>
            <person name="Ohm R."/>
            <person name="Pangilinan J."/>
            <person name="Park H.-J."/>
            <person name="Ramirez L."/>
            <person name="Alfaro M."/>
            <person name="Sun H."/>
            <person name="Tritt A."/>
            <person name="Yoshinaga Y."/>
            <person name="Zwiers L.-H."/>
            <person name="Turgeon B."/>
            <person name="Goodwin S."/>
            <person name="Spatafora J."/>
            <person name="Crous P."/>
            <person name="Grigoriev I."/>
        </authorList>
    </citation>
    <scope>NUCLEOTIDE SEQUENCE</scope>
    <source>
        <strain evidence="3">CBS 109.77</strain>
    </source>
</reference>
<gene>
    <name evidence="3" type="ORF">K505DRAFT_418113</name>
</gene>
<evidence type="ECO:0000256" key="1">
    <source>
        <dbReference type="SAM" id="Phobius"/>
    </source>
</evidence>
<evidence type="ECO:0000259" key="2">
    <source>
        <dbReference type="Pfam" id="PF24864"/>
    </source>
</evidence>
<dbReference type="PANTHER" id="PTHR38790">
    <property type="entry name" value="2EXR DOMAIN-CONTAINING PROTEIN-RELATED"/>
    <property type="match status" value="1"/>
</dbReference>
<accession>A0A6A6XAB3</accession>
<sequence>MTSRQPPPTLLFLIPILIWWLIEDRMLDRWNARPPKTRARKRRLTLPLDENTEEGNLSLRAKLREQVRKSKTEQQGGSMLFSLPVELRQIVYQEYLGDGEIWIVLTESGKLRGFRNLGSSTEVCEERVGVDIMPLLLTCRKTYSELISLIYLYPIYTFLDPFSFFAFSALLIPRRFHCITKVHIDLLTLPPNDLISLERHARLNERLSVSYKLVRKSTRHRFHNALPREKGGKEQKKTLWDKMLEIIGAMEGLRRLQVDVNLDRFGMFQLTSLAQQRRKKKRLRDLLELGIEKTAEMELHVANHVEDGEVRGLEWRPMTEGRWRESDGDIILDAEIEECFEEMAAFKVLLKIGRKAG</sequence>
<dbReference type="Proteomes" id="UP000799757">
    <property type="component" value="Unassembled WGS sequence"/>
</dbReference>
<protein>
    <recommendedName>
        <fullName evidence="2">DUF7730 domain-containing protein</fullName>
    </recommendedName>
</protein>
<feature type="transmembrane region" description="Helical" evidence="1">
    <location>
        <begin position="150"/>
        <end position="172"/>
    </location>
</feature>
<organism evidence="3 4">
    <name type="scientific">Melanomma pulvis-pyrius CBS 109.77</name>
    <dbReference type="NCBI Taxonomy" id="1314802"/>
    <lineage>
        <taxon>Eukaryota</taxon>
        <taxon>Fungi</taxon>
        <taxon>Dikarya</taxon>
        <taxon>Ascomycota</taxon>
        <taxon>Pezizomycotina</taxon>
        <taxon>Dothideomycetes</taxon>
        <taxon>Pleosporomycetidae</taxon>
        <taxon>Pleosporales</taxon>
        <taxon>Melanommataceae</taxon>
        <taxon>Melanomma</taxon>
    </lineage>
</organism>
<keyword evidence="4" id="KW-1185">Reference proteome</keyword>
<dbReference type="AlphaFoldDB" id="A0A6A6XAB3"/>
<feature type="domain" description="DUF7730" evidence="2">
    <location>
        <begin position="74"/>
        <end position="262"/>
    </location>
</feature>
<keyword evidence="1" id="KW-0472">Membrane</keyword>
<keyword evidence="1" id="KW-0812">Transmembrane</keyword>
<dbReference type="EMBL" id="MU001948">
    <property type="protein sequence ID" value="KAF2792953.1"/>
    <property type="molecule type" value="Genomic_DNA"/>
</dbReference>
<dbReference type="Pfam" id="PF24864">
    <property type="entry name" value="DUF7730"/>
    <property type="match status" value="1"/>
</dbReference>
<keyword evidence="1" id="KW-1133">Transmembrane helix</keyword>
<name>A0A6A6XAB3_9PLEO</name>
<evidence type="ECO:0000313" key="3">
    <source>
        <dbReference type="EMBL" id="KAF2792953.1"/>
    </source>
</evidence>
<feature type="transmembrane region" description="Helical" evidence="1">
    <location>
        <begin position="6"/>
        <end position="22"/>
    </location>
</feature>
<dbReference type="OrthoDB" id="3800780at2759"/>
<evidence type="ECO:0000313" key="4">
    <source>
        <dbReference type="Proteomes" id="UP000799757"/>
    </source>
</evidence>